<keyword evidence="2" id="KW-1185">Reference proteome</keyword>
<dbReference type="PANTHER" id="PTHR45727:SF2">
    <property type="entry name" value="NPC INTRACELLULAR CHOLESTEROL TRANSPORTER 1"/>
    <property type="match status" value="1"/>
</dbReference>
<dbReference type="GO" id="GO:0016020">
    <property type="term" value="C:membrane"/>
    <property type="evidence" value="ECO:0007669"/>
    <property type="project" value="TreeGrafter"/>
</dbReference>
<dbReference type="GO" id="GO:0032934">
    <property type="term" value="F:sterol binding"/>
    <property type="evidence" value="ECO:0007669"/>
    <property type="project" value="TreeGrafter"/>
</dbReference>
<organism evidence="1 2">
    <name type="scientific">Trifolium medium</name>
    <dbReference type="NCBI Taxonomy" id="97028"/>
    <lineage>
        <taxon>Eukaryota</taxon>
        <taxon>Viridiplantae</taxon>
        <taxon>Streptophyta</taxon>
        <taxon>Embryophyta</taxon>
        <taxon>Tracheophyta</taxon>
        <taxon>Spermatophyta</taxon>
        <taxon>Magnoliopsida</taxon>
        <taxon>eudicotyledons</taxon>
        <taxon>Gunneridae</taxon>
        <taxon>Pentapetalae</taxon>
        <taxon>rosids</taxon>
        <taxon>fabids</taxon>
        <taxon>Fabales</taxon>
        <taxon>Fabaceae</taxon>
        <taxon>Papilionoideae</taxon>
        <taxon>50 kb inversion clade</taxon>
        <taxon>NPAAA clade</taxon>
        <taxon>Hologalegina</taxon>
        <taxon>IRL clade</taxon>
        <taxon>Trifolieae</taxon>
        <taxon>Trifolium</taxon>
    </lineage>
</organism>
<evidence type="ECO:0000313" key="2">
    <source>
        <dbReference type="Proteomes" id="UP000265520"/>
    </source>
</evidence>
<proteinExistence type="predicted"/>
<gene>
    <name evidence="1" type="ORF">A2U01_0016923</name>
</gene>
<dbReference type="AlphaFoldDB" id="A0A392N805"/>
<evidence type="ECO:0000313" key="1">
    <source>
        <dbReference type="EMBL" id="MCH95940.1"/>
    </source>
</evidence>
<sequence length="52" mass="5746">CFHHSDLHKDRPSTTQFREKLPWFLSALPSADCAKGGHGAYTSSVELKGSMI</sequence>
<dbReference type="EMBL" id="LXQA010031126">
    <property type="protein sequence ID" value="MCH95940.1"/>
    <property type="molecule type" value="Genomic_DNA"/>
</dbReference>
<feature type="non-terminal residue" evidence="1">
    <location>
        <position position="1"/>
    </location>
</feature>
<dbReference type="PANTHER" id="PTHR45727">
    <property type="entry name" value="NPC INTRACELLULAR CHOLESTEROL TRANSPORTER 1"/>
    <property type="match status" value="1"/>
</dbReference>
<comment type="caution">
    <text evidence="1">The sequence shown here is derived from an EMBL/GenBank/DDBJ whole genome shotgun (WGS) entry which is preliminary data.</text>
</comment>
<reference evidence="1 2" key="1">
    <citation type="journal article" date="2018" name="Front. Plant Sci.">
        <title>Red Clover (Trifolium pratense) and Zigzag Clover (T. medium) - A Picture of Genomic Similarities and Differences.</title>
        <authorList>
            <person name="Dluhosova J."/>
            <person name="Istvanek J."/>
            <person name="Nedelnik J."/>
            <person name="Repkova J."/>
        </authorList>
    </citation>
    <scope>NUCLEOTIDE SEQUENCE [LARGE SCALE GENOMIC DNA]</scope>
    <source>
        <strain evidence="2">cv. 10/8</strain>
        <tissue evidence="1">Leaf</tissue>
    </source>
</reference>
<accession>A0A392N805</accession>
<protein>
    <submittedName>
        <fullName evidence="1">Niemann-Pick C1 protein-like</fullName>
    </submittedName>
</protein>
<name>A0A392N805_9FABA</name>
<dbReference type="Proteomes" id="UP000265520">
    <property type="component" value="Unassembled WGS sequence"/>
</dbReference>
<dbReference type="GO" id="GO:0015918">
    <property type="term" value="P:sterol transport"/>
    <property type="evidence" value="ECO:0007669"/>
    <property type="project" value="TreeGrafter"/>
</dbReference>